<accession>A0A4P9XX66</accession>
<dbReference type="InterPro" id="IPR048319">
    <property type="entry name" value="Vps52_CC"/>
</dbReference>
<dbReference type="GO" id="GO:0000938">
    <property type="term" value="C:GARP complex"/>
    <property type="evidence" value="ECO:0007669"/>
    <property type="project" value="TreeGrafter"/>
</dbReference>
<dbReference type="Proteomes" id="UP000271241">
    <property type="component" value="Unassembled WGS sequence"/>
</dbReference>
<dbReference type="GO" id="GO:0042147">
    <property type="term" value="P:retrograde transport, endosome to Golgi"/>
    <property type="evidence" value="ECO:0007669"/>
    <property type="project" value="TreeGrafter"/>
</dbReference>
<protein>
    <submittedName>
        <fullName evidence="8">Sac2 family-domain-containing protein</fullName>
    </submittedName>
</protein>
<keyword evidence="5" id="KW-0333">Golgi apparatus</keyword>
<evidence type="ECO:0000256" key="4">
    <source>
        <dbReference type="ARBA" id="ARBA00022927"/>
    </source>
</evidence>
<dbReference type="GO" id="GO:0019905">
    <property type="term" value="F:syntaxin binding"/>
    <property type="evidence" value="ECO:0007669"/>
    <property type="project" value="TreeGrafter"/>
</dbReference>
<dbReference type="Pfam" id="PF20655">
    <property type="entry name" value="Vps52_C"/>
    <property type="match status" value="1"/>
</dbReference>
<evidence type="ECO:0000259" key="7">
    <source>
        <dbReference type="Pfam" id="PF20655"/>
    </source>
</evidence>
<keyword evidence="3" id="KW-0813">Transport</keyword>
<comment type="similarity">
    <text evidence="2">Belongs to the VPS52 family.</text>
</comment>
<sequence length="662" mass="75140">MSTSAGNQHQRAAGTQEKDVRKHALEVAAELGALEETHAAKYLTQAPLALAVHEEVEHCLQLVDTMEETLQGFQTNLAEVSREIMHVQQSSSTMTLHIQNRKAAQQALDKSLLKLVVPPTLISVIMQNAIDDLYMDNLAVLHAKLQHARRLEADGTKLSSDLTGCLERLRLAATARVRVFLLEKIRSLRVPNTNVQIIQQAVLLRHQPAFRFLRKWHTEAASEVLQEYVNAMTIYYLDNFEQYSRGLWKLMTAAIEKGELTLAGEMAKSGVFANYRPSSQSSAFRITDRAASLASTENEVILTHVAEDMAQTFPLERIIRSVNAALRDNACAEYVFILQFFIHRSEVEGAEIFARVFQPTIKAMLADLRHAVDNTYDLLGLLMSVRVLEQAGIEMERRQMPILESYLQEAIMIIWPKYQLLVDRIVRNTRELPWKKLSAGLDVKPHGMTRRFAELSAAILEFSLGPNDGVVQSSILKLRSEFGMLFTKLAASFRVPIDQHAFAINNLATITTTLERTVKEDEPLLLHYQEQLHEQANSLIEKLLDQHFSRLTLLARAVEQNASSSQHQRPSFTKQQIAEISREFNESWAAEVEALQVAVQQRIVDQRTQVELMQAALARLMTYYTHFYLILEQELDINDLGWTPLGVQTLMVEVKKFVAHER</sequence>
<proteinExistence type="inferred from homology"/>
<dbReference type="PANTHER" id="PTHR14190:SF7">
    <property type="entry name" value="VACUOLAR PROTEIN SORTING-ASSOCIATED PROTEIN 52 HOMOLOG"/>
    <property type="match status" value="1"/>
</dbReference>
<dbReference type="GO" id="GO:0015031">
    <property type="term" value="P:protein transport"/>
    <property type="evidence" value="ECO:0007669"/>
    <property type="project" value="UniProtKB-KW"/>
</dbReference>
<evidence type="ECO:0000256" key="5">
    <source>
        <dbReference type="ARBA" id="ARBA00023034"/>
    </source>
</evidence>
<dbReference type="OrthoDB" id="19482at2759"/>
<evidence type="ECO:0000256" key="3">
    <source>
        <dbReference type="ARBA" id="ARBA00022448"/>
    </source>
</evidence>
<evidence type="ECO:0000313" key="8">
    <source>
        <dbReference type="EMBL" id="RKP10887.1"/>
    </source>
</evidence>
<dbReference type="STRING" id="78915.A0A4P9XX66"/>
<reference evidence="9" key="1">
    <citation type="journal article" date="2018" name="Nat. Microbiol.">
        <title>Leveraging single-cell genomics to expand the fungal tree of life.</title>
        <authorList>
            <person name="Ahrendt S.R."/>
            <person name="Quandt C.A."/>
            <person name="Ciobanu D."/>
            <person name="Clum A."/>
            <person name="Salamov A."/>
            <person name="Andreopoulos B."/>
            <person name="Cheng J.F."/>
            <person name="Woyke T."/>
            <person name="Pelin A."/>
            <person name="Henrissat B."/>
            <person name="Reynolds N.K."/>
            <person name="Benny G.L."/>
            <person name="Smith M.E."/>
            <person name="James T.Y."/>
            <person name="Grigoriev I.V."/>
        </authorList>
    </citation>
    <scope>NUCLEOTIDE SEQUENCE [LARGE SCALE GENOMIC DNA]</scope>
    <source>
        <strain evidence="9">RSA 1356</strain>
    </source>
</reference>
<dbReference type="Pfam" id="PF04129">
    <property type="entry name" value="Vps52_CC"/>
    <property type="match status" value="1"/>
</dbReference>
<dbReference type="GO" id="GO:0032456">
    <property type="term" value="P:endocytic recycling"/>
    <property type="evidence" value="ECO:0007669"/>
    <property type="project" value="TreeGrafter"/>
</dbReference>
<gene>
    <name evidence="8" type="ORF">THASP1DRAFT_27311</name>
</gene>
<keyword evidence="9" id="KW-1185">Reference proteome</keyword>
<dbReference type="InterPro" id="IPR048361">
    <property type="entry name" value="Vps52_C"/>
</dbReference>
<feature type="domain" description="Vps52 C-terminal" evidence="7">
    <location>
        <begin position="231"/>
        <end position="537"/>
    </location>
</feature>
<dbReference type="GO" id="GO:0005829">
    <property type="term" value="C:cytosol"/>
    <property type="evidence" value="ECO:0007669"/>
    <property type="project" value="GOC"/>
</dbReference>
<keyword evidence="4" id="KW-0653">Protein transport</keyword>
<organism evidence="8 9">
    <name type="scientific">Thamnocephalis sphaerospora</name>
    <dbReference type="NCBI Taxonomy" id="78915"/>
    <lineage>
        <taxon>Eukaryota</taxon>
        <taxon>Fungi</taxon>
        <taxon>Fungi incertae sedis</taxon>
        <taxon>Zoopagomycota</taxon>
        <taxon>Zoopagomycotina</taxon>
        <taxon>Zoopagomycetes</taxon>
        <taxon>Zoopagales</taxon>
        <taxon>Sigmoideomycetaceae</taxon>
        <taxon>Thamnocephalis</taxon>
    </lineage>
</organism>
<evidence type="ECO:0000256" key="2">
    <source>
        <dbReference type="ARBA" id="ARBA00008180"/>
    </source>
</evidence>
<evidence type="ECO:0000256" key="1">
    <source>
        <dbReference type="ARBA" id="ARBA00004601"/>
    </source>
</evidence>
<dbReference type="AlphaFoldDB" id="A0A4P9XX66"/>
<dbReference type="EMBL" id="KZ992433">
    <property type="protein sequence ID" value="RKP10887.1"/>
    <property type="molecule type" value="Genomic_DNA"/>
</dbReference>
<dbReference type="PANTHER" id="PTHR14190">
    <property type="entry name" value="SUPPRESSOR OF ACTIN MUTATIONS 2/VACUOLAR PROTEIN SORTING 52"/>
    <property type="match status" value="1"/>
</dbReference>
<name>A0A4P9XX66_9FUNG</name>
<dbReference type="InterPro" id="IPR007258">
    <property type="entry name" value="Vps52"/>
</dbReference>
<comment type="subcellular location">
    <subcellularLocation>
        <location evidence="1">Golgi apparatus</location>
        <location evidence="1">trans-Golgi network</location>
    </subcellularLocation>
</comment>
<dbReference type="GO" id="GO:0006896">
    <property type="term" value="P:Golgi to vacuole transport"/>
    <property type="evidence" value="ECO:0007669"/>
    <property type="project" value="TreeGrafter"/>
</dbReference>
<evidence type="ECO:0000259" key="6">
    <source>
        <dbReference type="Pfam" id="PF04129"/>
    </source>
</evidence>
<feature type="domain" description="Vps52 coiled-coil" evidence="6">
    <location>
        <begin position="51"/>
        <end position="213"/>
    </location>
</feature>
<evidence type="ECO:0000313" key="9">
    <source>
        <dbReference type="Proteomes" id="UP000271241"/>
    </source>
</evidence>